<feature type="compositionally biased region" description="Pro residues" evidence="1">
    <location>
        <begin position="71"/>
        <end position="81"/>
    </location>
</feature>
<evidence type="ECO:0000313" key="3">
    <source>
        <dbReference type="Proteomes" id="UP000314294"/>
    </source>
</evidence>
<feature type="compositionally biased region" description="Basic and acidic residues" evidence="1">
    <location>
        <begin position="82"/>
        <end position="91"/>
    </location>
</feature>
<organism evidence="2 3">
    <name type="scientific">Liparis tanakae</name>
    <name type="common">Tanaka's snailfish</name>
    <dbReference type="NCBI Taxonomy" id="230148"/>
    <lineage>
        <taxon>Eukaryota</taxon>
        <taxon>Metazoa</taxon>
        <taxon>Chordata</taxon>
        <taxon>Craniata</taxon>
        <taxon>Vertebrata</taxon>
        <taxon>Euteleostomi</taxon>
        <taxon>Actinopterygii</taxon>
        <taxon>Neopterygii</taxon>
        <taxon>Teleostei</taxon>
        <taxon>Neoteleostei</taxon>
        <taxon>Acanthomorphata</taxon>
        <taxon>Eupercaria</taxon>
        <taxon>Perciformes</taxon>
        <taxon>Cottioidei</taxon>
        <taxon>Cottales</taxon>
        <taxon>Liparidae</taxon>
        <taxon>Liparis</taxon>
    </lineage>
</organism>
<accession>A0A4Z2FRB6</accession>
<reference evidence="2 3" key="1">
    <citation type="submission" date="2019-03" db="EMBL/GenBank/DDBJ databases">
        <title>First draft genome of Liparis tanakae, snailfish: a comprehensive survey of snailfish specific genes.</title>
        <authorList>
            <person name="Kim W."/>
            <person name="Song I."/>
            <person name="Jeong J.-H."/>
            <person name="Kim D."/>
            <person name="Kim S."/>
            <person name="Ryu S."/>
            <person name="Song J.Y."/>
            <person name="Lee S.K."/>
        </authorList>
    </citation>
    <scope>NUCLEOTIDE SEQUENCE [LARGE SCALE GENOMIC DNA]</scope>
    <source>
        <tissue evidence="2">Muscle</tissue>
    </source>
</reference>
<sequence>MAMAMCSGTRGSAALTRLMRPSVFSEEEKDKRLLATPALRQSVRREPGESDEGQRRRNTGEPRGVNRNPPRTDPPPPPPPPTREHDTFQGK</sequence>
<dbReference type="EMBL" id="SRLO01000975">
    <property type="protein sequence ID" value="TNN43323.1"/>
    <property type="molecule type" value="Genomic_DNA"/>
</dbReference>
<name>A0A4Z2FRB6_9TELE</name>
<keyword evidence="3" id="KW-1185">Reference proteome</keyword>
<evidence type="ECO:0000313" key="2">
    <source>
        <dbReference type="EMBL" id="TNN43323.1"/>
    </source>
</evidence>
<dbReference type="Proteomes" id="UP000314294">
    <property type="component" value="Unassembled WGS sequence"/>
</dbReference>
<feature type="region of interest" description="Disordered" evidence="1">
    <location>
        <begin position="1"/>
        <end position="91"/>
    </location>
</feature>
<protein>
    <submittedName>
        <fullName evidence="2">Uncharacterized protein</fullName>
    </submittedName>
</protein>
<feature type="compositionally biased region" description="Basic and acidic residues" evidence="1">
    <location>
        <begin position="43"/>
        <end position="60"/>
    </location>
</feature>
<comment type="caution">
    <text evidence="2">The sequence shown here is derived from an EMBL/GenBank/DDBJ whole genome shotgun (WGS) entry which is preliminary data.</text>
</comment>
<proteinExistence type="predicted"/>
<gene>
    <name evidence="2" type="ORF">EYF80_046479</name>
</gene>
<dbReference type="AlphaFoldDB" id="A0A4Z2FRB6"/>
<evidence type="ECO:0000256" key="1">
    <source>
        <dbReference type="SAM" id="MobiDB-lite"/>
    </source>
</evidence>